<feature type="transmembrane region" description="Helical" evidence="1">
    <location>
        <begin position="6"/>
        <end position="29"/>
    </location>
</feature>
<evidence type="ECO:0000256" key="1">
    <source>
        <dbReference type="SAM" id="Phobius"/>
    </source>
</evidence>
<reference evidence="2" key="1">
    <citation type="submission" date="2014-09" db="EMBL/GenBank/DDBJ databases">
        <authorList>
            <person name="Magalhaes I.L.F."/>
            <person name="Oliveira U."/>
            <person name="Santos F.R."/>
            <person name="Vidigal T.H.D.A."/>
            <person name="Brescovit A.D."/>
            <person name="Santos A.J."/>
        </authorList>
    </citation>
    <scope>NUCLEOTIDE SEQUENCE</scope>
    <source>
        <tissue evidence="2">Shoot tissue taken approximately 20 cm above the soil surface</tissue>
    </source>
</reference>
<evidence type="ECO:0000313" key="2">
    <source>
        <dbReference type="EMBL" id="JAD51296.1"/>
    </source>
</evidence>
<dbReference type="EMBL" id="GBRH01246599">
    <property type="protein sequence ID" value="JAD51296.1"/>
    <property type="molecule type" value="Transcribed_RNA"/>
</dbReference>
<reference evidence="2" key="2">
    <citation type="journal article" date="2015" name="Data Brief">
        <title>Shoot transcriptome of the giant reed, Arundo donax.</title>
        <authorList>
            <person name="Barrero R.A."/>
            <person name="Guerrero F.D."/>
            <person name="Moolhuijzen P."/>
            <person name="Goolsby J.A."/>
            <person name="Tidwell J."/>
            <person name="Bellgard S.E."/>
            <person name="Bellgard M.I."/>
        </authorList>
    </citation>
    <scope>NUCLEOTIDE SEQUENCE</scope>
    <source>
        <tissue evidence="2">Shoot tissue taken approximately 20 cm above the soil surface</tissue>
    </source>
</reference>
<name>A0A0A9AJF9_ARUDO</name>
<dbReference type="AlphaFoldDB" id="A0A0A9AJF9"/>
<keyword evidence="1" id="KW-1133">Transmembrane helix</keyword>
<organism evidence="2">
    <name type="scientific">Arundo donax</name>
    <name type="common">Giant reed</name>
    <name type="synonym">Donax arundinaceus</name>
    <dbReference type="NCBI Taxonomy" id="35708"/>
    <lineage>
        <taxon>Eukaryota</taxon>
        <taxon>Viridiplantae</taxon>
        <taxon>Streptophyta</taxon>
        <taxon>Embryophyta</taxon>
        <taxon>Tracheophyta</taxon>
        <taxon>Spermatophyta</taxon>
        <taxon>Magnoliopsida</taxon>
        <taxon>Liliopsida</taxon>
        <taxon>Poales</taxon>
        <taxon>Poaceae</taxon>
        <taxon>PACMAD clade</taxon>
        <taxon>Arundinoideae</taxon>
        <taxon>Arundineae</taxon>
        <taxon>Arundo</taxon>
    </lineage>
</organism>
<keyword evidence="1" id="KW-0812">Transmembrane</keyword>
<sequence>MSGYEVFSVLVYACSLCIFETLFNSLLLYTRLSVCVLL</sequence>
<protein>
    <submittedName>
        <fullName evidence="2">Uncharacterized protein</fullName>
    </submittedName>
</protein>
<keyword evidence="1" id="KW-0472">Membrane</keyword>
<accession>A0A0A9AJF9</accession>
<proteinExistence type="predicted"/>